<dbReference type="Proteomes" id="UP000033531">
    <property type="component" value="Unassembled WGS sequence"/>
</dbReference>
<evidence type="ECO:0000256" key="3">
    <source>
        <dbReference type="PROSITE-ProRule" id="PRU00529"/>
    </source>
</evidence>
<dbReference type="HOGENOM" id="CLU_032119_3_1_9"/>
<dbReference type="EMBL" id="JXLI01000010">
    <property type="protein sequence ID" value="KJY56564.1"/>
    <property type="molecule type" value="Genomic_DNA"/>
</dbReference>
<dbReference type="AlphaFoldDB" id="A0A0F4LE80"/>
<dbReference type="PROSITE" id="PS51165">
    <property type="entry name" value="THUMP"/>
    <property type="match status" value="1"/>
</dbReference>
<dbReference type="PROSITE" id="PS00092">
    <property type="entry name" value="N6_MTASE"/>
    <property type="match status" value="1"/>
</dbReference>
<protein>
    <submittedName>
        <fullName evidence="5">Putative N6-adenine-specific DNA methylase</fullName>
    </submittedName>
</protein>
<dbReference type="SMART" id="SM00981">
    <property type="entry name" value="THUMP"/>
    <property type="match status" value="1"/>
</dbReference>
<dbReference type="InterPro" id="IPR004114">
    <property type="entry name" value="THUMP_dom"/>
</dbReference>
<evidence type="ECO:0000259" key="4">
    <source>
        <dbReference type="PROSITE" id="PS51165"/>
    </source>
</evidence>
<evidence type="ECO:0000256" key="2">
    <source>
        <dbReference type="ARBA" id="ARBA00022679"/>
    </source>
</evidence>
<reference evidence="5 6" key="1">
    <citation type="submission" date="2015-01" db="EMBL/GenBank/DDBJ databases">
        <title>Comparative genomics of the lactic acid bacteria isolated from the honey bee gut.</title>
        <authorList>
            <person name="Ellegaard K.M."/>
            <person name="Tamarit D."/>
            <person name="Javelind E."/>
            <person name="Olofsson T."/>
            <person name="Andersson S.G."/>
            <person name="Vasquez A."/>
        </authorList>
    </citation>
    <scope>NUCLEOTIDE SEQUENCE [LARGE SCALE GENOMIC DNA]</scope>
    <source>
        <strain evidence="5 6">Hma8</strain>
    </source>
</reference>
<sequence>MRKYQLYTTMGVGFESVVARELQTLGYQTHTENGRVFFEGDQKDIVKTNLWLRTADRVKILLKEFKATDFDTLFNQVYDIDWAELLPVDAKFPVKGRSVRSKLHSEPGIQSIVKKAIVNKMSDQYHRRGFLPENGNEYPLDIHINKDIARISLDTTGASLFKRGYRIEHGGAPLKENFAAGLLKLTPYDGSHPLIDPMTGSGTLAIEAALIGKNVAPGIWRQFAFDGFDWFDSSIHDELVAQAKSEIKPLDQPIWACDIDQSILEIAKLNANNAGVLQDIYFKQVAVKDFATDLENGVIIANPPYGKRLKDRESAEVIYKQMGESLLKYDTFSQYYLVGDPAFENFFGKKATKKRKLFNGNLRVDFYQYWARKNDYK</sequence>
<dbReference type="InterPro" id="IPR002052">
    <property type="entry name" value="DNA_methylase_N6_adenine_CS"/>
</dbReference>
<proteinExistence type="predicted"/>
<dbReference type="InterPro" id="IPR054170">
    <property type="entry name" value="RlmL_1st"/>
</dbReference>
<dbReference type="GO" id="GO:0003723">
    <property type="term" value="F:RNA binding"/>
    <property type="evidence" value="ECO:0007669"/>
    <property type="project" value="UniProtKB-UniRule"/>
</dbReference>
<dbReference type="GO" id="GO:0008990">
    <property type="term" value="F:rRNA (guanine-N2-)-methyltransferase activity"/>
    <property type="evidence" value="ECO:0007669"/>
    <property type="project" value="TreeGrafter"/>
</dbReference>
<evidence type="ECO:0000313" key="5">
    <source>
        <dbReference type="EMBL" id="KJY56564.1"/>
    </source>
</evidence>
<accession>A0A0F4LE80</accession>
<dbReference type="SUPFAM" id="SSF53335">
    <property type="entry name" value="S-adenosyl-L-methionine-dependent methyltransferases"/>
    <property type="match status" value="1"/>
</dbReference>
<organism evidence="5 6">
    <name type="scientific">Lactobacillus melliventris</name>
    <dbReference type="NCBI Taxonomy" id="1218507"/>
    <lineage>
        <taxon>Bacteria</taxon>
        <taxon>Bacillati</taxon>
        <taxon>Bacillota</taxon>
        <taxon>Bacilli</taxon>
        <taxon>Lactobacillales</taxon>
        <taxon>Lactobacillaceae</taxon>
        <taxon>Lactobacillus</taxon>
    </lineage>
</organism>
<dbReference type="Gene3D" id="3.40.50.150">
    <property type="entry name" value="Vaccinia Virus protein VP39"/>
    <property type="match status" value="1"/>
</dbReference>
<dbReference type="PATRIC" id="fig|1218507.3.peg.1072"/>
<evidence type="ECO:0000256" key="1">
    <source>
        <dbReference type="ARBA" id="ARBA00022603"/>
    </source>
</evidence>
<evidence type="ECO:0000313" key="6">
    <source>
        <dbReference type="Proteomes" id="UP000033531"/>
    </source>
</evidence>
<keyword evidence="3" id="KW-0694">RNA-binding</keyword>
<dbReference type="Pfam" id="PF02926">
    <property type="entry name" value="THUMP"/>
    <property type="match status" value="1"/>
</dbReference>
<dbReference type="Pfam" id="PF01170">
    <property type="entry name" value="UPF0020"/>
    <property type="match status" value="1"/>
</dbReference>
<dbReference type="Gene3D" id="3.30.2130.30">
    <property type="match status" value="1"/>
</dbReference>
<dbReference type="GO" id="GO:0070043">
    <property type="term" value="F:rRNA (guanine-N7-)-methyltransferase activity"/>
    <property type="evidence" value="ECO:0007669"/>
    <property type="project" value="TreeGrafter"/>
</dbReference>
<dbReference type="STRING" id="1218507.JF74_09020"/>
<dbReference type="Pfam" id="PF22020">
    <property type="entry name" value="RlmL_1st"/>
    <property type="match status" value="1"/>
</dbReference>
<dbReference type="CDD" id="cd11715">
    <property type="entry name" value="THUMP_AdoMetMT"/>
    <property type="match status" value="1"/>
</dbReference>
<dbReference type="InterPro" id="IPR000241">
    <property type="entry name" value="RlmKL-like_Mtase"/>
</dbReference>
<dbReference type="OrthoDB" id="9809404at2"/>
<keyword evidence="2" id="KW-0808">Transferase</keyword>
<gene>
    <name evidence="5" type="ORF">JF74_09020</name>
</gene>
<keyword evidence="1 5" id="KW-0489">Methyltransferase</keyword>
<dbReference type="RefSeq" id="WP_046324833.1">
    <property type="nucleotide sequence ID" value="NZ_JBHTMT010000001.1"/>
</dbReference>
<name>A0A0F4LE80_9LACO</name>
<dbReference type="PANTHER" id="PTHR47313:SF1">
    <property type="entry name" value="RIBOSOMAL RNA LARGE SUBUNIT METHYLTRANSFERASE K_L"/>
    <property type="match status" value="1"/>
</dbReference>
<dbReference type="PANTHER" id="PTHR47313">
    <property type="entry name" value="RIBOSOMAL RNA LARGE SUBUNIT METHYLTRANSFERASE K/L"/>
    <property type="match status" value="1"/>
</dbReference>
<dbReference type="InterPro" id="IPR029063">
    <property type="entry name" value="SAM-dependent_MTases_sf"/>
</dbReference>
<comment type="caution">
    <text evidence="5">The sequence shown here is derived from an EMBL/GenBank/DDBJ whole genome shotgun (WGS) entry which is preliminary data.</text>
</comment>
<feature type="domain" description="THUMP" evidence="4">
    <location>
        <begin position="44"/>
        <end position="155"/>
    </location>
</feature>